<name>A0A6G0RG82_9STRA</name>
<sequence>MEDSEEERSDVEEETVEEQLEDVGGGTAAGHGLEPRSRGVFEELWEEEDADELKENEDEEEEEEEDAGVKTEPETEVKTEHGEETEPYEESGYYETEEVYETEPSRESSILSTVRLRTRGTVECTIPGLGTVRTATTEATVSRWTTKDMGKPTRSLGTIGGRAASSRGTQVLRREGSKDLPLAGDPQRPGRCDLRQRGCMDPLRDGKNGMAGRLRPDERLLRPPLADLSRRASSRSK</sequence>
<protein>
    <submittedName>
        <fullName evidence="2">Uncharacterized protein</fullName>
    </submittedName>
</protein>
<feature type="compositionally biased region" description="Acidic residues" evidence="1">
    <location>
        <begin position="1"/>
        <end position="21"/>
    </location>
</feature>
<comment type="caution">
    <text evidence="2">The sequence shown here is derived from an EMBL/GenBank/DDBJ whole genome shotgun (WGS) entry which is preliminary data.</text>
</comment>
<evidence type="ECO:0000313" key="3">
    <source>
        <dbReference type="Proteomes" id="UP000486351"/>
    </source>
</evidence>
<feature type="region of interest" description="Disordered" evidence="1">
    <location>
        <begin position="1"/>
        <end position="111"/>
    </location>
</feature>
<feature type="compositionally biased region" description="Basic and acidic residues" evidence="1">
    <location>
        <begin position="188"/>
        <end position="207"/>
    </location>
</feature>
<feature type="region of interest" description="Disordered" evidence="1">
    <location>
        <begin position="146"/>
        <end position="237"/>
    </location>
</feature>
<feature type="compositionally biased region" description="Acidic residues" evidence="1">
    <location>
        <begin position="43"/>
        <end position="66"/>
    </location>
</feature>
<gene>
    <name evidence="2" type="ORF">PF008_g14729</name>
</gene>
<evidence type="ECO:0000313" key="2">
    <source>
        <dbReference type="EMBL" id="KAE9332882.1"/>
    </source>
</evidence>
<organism evidence="2 3">
    <name type="scientific">Phytophthora fragariae</name>
    <dbReference type="NCBI Taxonomy" id="53985"/>
    <lineage>
        <taxon>Eukaryota</taxon>
        <taxon>Sar</taxon>
        <taxon>Stramenopiles</taxon>
        <taxon>Oomycota</taxon>
        <taxon>Peronosporomycetes</taxon>
        <taxon>Peronosporales</taxon>
        <taxon>Peronosporaceae</taxon>
        <taxon>Phytophthora</taxon>
    </lineage>
</organism>
<feature type="compositionally biased region" description="Basic and acidic residues" evidence="1">
    <location>
        <begin position="67"/>
        <end position="84"/>
    </location>
</feature>
<dbReference type="Proteomes" id="UP000486351">
    <property type="component" value="Unassembled WGS sequence"/>
</dbReference>
<evidence type="ECO:0000256" key="1">
    <source>
        <dbReference type="SAM" id="MobiDB-lite"/>
    </source>
</evidence>
<dbReference type="EMBL" id="QXFY01000925">
    <property type="protein sequence ID" value="KAE9332882.1"/>
    <property type="molecule type" value="Genomic_DNA"/>
</dbReference>
<dbReference type="AlphaFoldDB" id="A0A6G0RG82"/>
<proteinExistence type="predicted"/>
<accession>A0A6G0RG82</accession>
<reference evidence="2 3" key="1">
    <citation type="submission" date="2018-09" db="EMBL/GenBank/DDBJ databases">
        <title>Genomic investigation of the strawberry pathogen Phytophthora fragariae indicates pathogenicity is determined by transcriptional variation in three key races.</title>
        <authorList>
            <person name="Adams T.M."/>
            <person name="Armitage A.D."/>
            <person name="Sobczyk M.K."/>
            <person name="Bates H.J."/>
            <person name="Dunwell J.M."/>
            <person name="Nellist C.F."/>
            <person name="Harrison R.J."/>
        </authorList>
    </citation>
    <scope>NUCLEOTIDE SEQUENCE [LARGE SCALE GENOMIC DNA]</scope>
    <source>
        <strain evidence="2 3">NOV-77</strain>
    </source>
</reference>